<dbReference type="Proteomes" id="UP000256310">
    <property type="component" value="Unassembled WGS sequence"/>
</dbReference>
<keyword evidence="2" id="KW-1185">Reference proteome</keyword>
<dbReference type="EMBL" id="QRDP01000004">
    <property type="protein sequence ID" value="RED15863.1"/>
    <property type="molecule type" value="Genomic_DNA"/>
</dbReference>
<reference evidence="1 2" key="1">
    <citation type="submission" date="2018-07" db="EMBL/GenBank/DDBJ databases">
        <title>Genomic Encyclopedia of Type Strains, Phase IV (KMG-IV): sequencing the most valuable type-strain genomes for metagenomic binning, comparative biology and taxonomic classification.</title>
        <authorList>
            <person name="Goeker M."/>
        </authorList>
    </citation>
    <scope>NUCLEOTIDE SEQUENCE [LARGE SCALE GENOMIC DNA]</scope>
    <source>
        <strain evidence="1 2">DSM 26725</strain>
    </source>
</reference>
<gene>
    <name evidence="1" type="ORF">DFR46_0871</name>
</gene>
<dbReference type="Gene3D" id="1.10.8.930">
    <property type="entry name" value="Protein of unknown function DUF1465"/>
    <property type="match status" value="1"/>
</dbReference>
<dbReference type="InterPro" id="IPR010848">
    <property type="entry name" value="DUF1465"/>
</dbReference>
<sequence length="155" mass="17102">MSNAIPQAQLTRKLVDSLYVEAMVLADEARAYFEDHGVAARDRLSPSLRVGYAVESLKVTTRLMHVIAWLLTWRGEARGEIDAAMASHPDRRLGLTGRSDESVVVQLPDGAQKLIAASEDLYKRVNRLERDLLAPPAEPPASPARSLLGKLERAF</sequence>
<dbReference type="AlphaFoldDB" id="A0A3D9FDM8"/>
<proteinExistence type="predicted"/>
<organism evidence="1 2">
    <name type="scientific">Parasphingopyxis lamellibrachiae</name>
    <dbReference type="NCBI Taxonomy" id="680125"/>
    <lineage>
        <taxon>Bacteria</taxon>
        <taxon>Pseudomonadati</taxon>
        <taxon>Pseudomonadota</taxon>
        <taxon>Alphaproteobacteria</taxon>
        <taxon>Sphingomonadales</taxon>
        <taxon>Sphingomonadaceae</taxon>
        <taxon>Parasphingopyxis</taxon>
    </lineage>
</organism>
<dbReference type="InterPro" id="IPR038301">
    <property type="entry name" value="AraC-like_sf"/>
</dbReference>
<evidence type="ECO:0000313" key="2">
    <source>
        <dbReference type="Proteomes" id="UP000256310"/>
    </source>
</evidence>
<comment type="caution">
    <text evidence="1">The sequence shown here is derived from an EMBL/GenBank/DDBJ whole genome shotgun (WGS) entry which is preliminary data.</text>
</comment>
<name>A0A3D9FDM8_9SPHN</name>
<dbReference type="Pfam" id="PF07323">
    <property type="entry name" value="DUF1465"/>
    <property type="match status" value="1"/>
</dbReference>
<accession>A0A3D9FDM8</accession>
<protein>
    <submittedName>
        <fullName evidence="1">Regulator of CtrA degradation</fullName>
    </submittedName>
</protein>
<dbReference type="OrthoDB" id="9799531at2"/>
<evidence type="ECO:0000313" key="1">
    <source>
        <dbReference type="EMBL" id="RED15863.1"/>
    </source>
</evidence>
<dbReference type="RefSeq" id="WP_116235333.1">
    <property type="nucleotide sequence ID" value="NZ_QRDP01000004.1"/>
</dbReference>